<reference evidence="1 2" key="1">
    <citation type="journal article" date="2015" name="Genome Announc.">
        <title>Expanding the biotechnology potential of lactobacilli through comparative genomics of 213 strains and associated genera.</title>
        <authorList>
            <person name="Sun Z."/>
            <person name="Harris H.M."/>
            <person name="McCann A."/>
            <person name="Guo C."/>
            <person name="Argimon S."/>
            <person name="Zhang W."/>
            <person name="Yang X."/>
            <person name="Jeffery I.B."/>
            <person name="Cooney J.C."/>
            <person name="Kagawa T.F."/>
            <person name="Liu W."/>
            <person name="Song Y."/>
            <person name="Salvetti E."/>
            <person name="Wrobel A."/>
            <person name="Rasinkangas P."/>
            <person name="Parkhill J."/>
            <person name="Rea M.C."/>
            <person name="O'Sullivan O."/>
            <person name="Ritari J."/>
            <person name="Douillard F.P."/>
            <person name="Paul Ross R."/>
            <person name="Yang R."/>
            <person name="Briner A.E."/>
            <person name="Felis G.E."/>
            <person name="de Vos W.M."/>
            <person name="Barrangou R."/>
            <person name="Klaenhammer T.R."/>
            <person name="Caufield P.W."/>
            <person name="Cui Y."/>
            <person name="Zhang H."/>
            <person name="O'Toole P.W."/>
        </authorList>
    </citation>
    <scope>NUCLEOTIDE SEQUENCE [LARGE SCALE GENOMIC DNA]</scope>
    <source>
        <strain evidence="1 2">DSM 19972</strain>
    </source>
</reference>
<accession>A0A0R1MBA2</accession>
<sequence length="115" mass="13547">METVNNFFKYDYYDRGMVKWQGFYLSDHTAALNKQNANQEYHYKPQQSLKKITEILAAAYNRQQKVTIQLKELGKNNVNLPDITTLVHGYNANDIVIDSNRFIPINEIRNIEYTK</sequence>
<dbReference type="Proteomes" id="UP000051686">
    <property type="component" value="Unassembled WGS sequence"/>
</dbReference>
<dbReference type="PATRIC" id="fig|1423777.3.peg.1129"/>
<evidence type="ECO:0008006" key="3">
    <source>
        <dbReference type="Google" id="ProtNLM"/>
    </source>
</evidence>
<evidence type="ECO:0000313" key="1">
    <source>
        <dbReference type="EMBL" id="KRL05145.1"/>
    </source>
</evidence>
<dbReference type="EMBL" id="AZEH01000034">
    <property type="protein sequence ID" value="KRL05145.1"/>
    <property type="molecule type" value="Genomic_DNA"/>
</dbReference>
<comment type="caution">
    <text evidence="1">The sequence shown here is derived from an EMBL/GenBank/DDBJ whole genome shotgun (WGS) entry which is preliminary data.</text>
</comment>
<protein>
    <recommendedName>
        <fullName evidence="3">DNA-directed RNA polymerase beta subunit</fullName>
    </recommendedName>
</protein>
<dbReference type="AlphaFoldDB" id="A0A0R1MBA2"/>
<gene>
    <name evidence="1" type="ORF">FD46_GL001095</name>
</gene>
<name>A0A0R1MBA2_9LACO</name>
<proteinExistence type="predicted"/>
<dbReference type="STRING" id="1423777.FD46_GL001095"/>
<evidence type="ECO:0000313" key="2">
    <source>
        <dbReference type="Proteomes" id="UP000051686"/>
    </source>
</evidence>
<organism evidence="1 2">
    <name type="scientific">Liquorilactobacillus oeni DSM 19972</name>
    <dbReference type="NCBI Taxonomy" id="1423777"/>
    <lineage>
        <taxon>Bacteria</taxon>
        <taxon>Bacillati</taxon>
        <taxon>Bacillota</taxon>
        <taxon>Bacilli</taxon>
        <taxon>Lactobacillales</taxon>
        <taxon>Lactobacillaceae</taxon>
        <taxon>Liquorilactobacillus</taxon>
    </lineage>
</organism>
<keyword evidence="2" id="KW-1185">Reference proteome</keyword>